<protein>
    <submittedName>
        <fullName evidence="1">Uncharacterized protein</fullName>
    </submittedName>
</protein>
<evidence type="ECO:0000313" key="1">
    <source>
        <dbReference type="EMBL" id="MBD7962379.1"/>
    </source>
</evidence>
<organism evidence="1 2">
    <name type="scientific">Comamonas avium</name>
    <dbReference type="NCBI Taxonomy" id="2762231"/>
    <lineage>
        <taxon>Bacteria</taxon>
        <taxon>Pseudomonadati</taxon>
        <taxon>Pseudomonadota</taxon>
        <taxon>Betaproteobacteria</taxon>
        <taxon>Burkholderiales</taxon>
        <taxon>Comamonadaceae</taxon>
        <taxon>Comamonas</taxon>
    </lineage>
</organism>
<keyword evidence="2" id="KW-1185">Reference proteome</keyword>
<comment type="caution">
    <text evidence="1">The sequence shown here is derived from an EMBL/GenBank/DDBJ whole genome shotgun (WGS) entry which is preliminary data.</text>
</comment>
<dbReference type="Proteomes" id="UP000634919">
    <property type="component" value="Unassembled WGS sequence"/>
</dbReference>
<evidence type="ECO:0000313" key="2">
    <source>
        <dbReference type="Proteomes" id="UP000634919"/>
    </source>
</evidence>
<sequence length="45" mass="5203">MKVKPETVMPAGLKIQVHERQALPESYRVCNGTSFEPYQPKDWGR</sequence>
<gene>
    <name evidence="1" type="ORF">H9646_18075</name>
</gene>
<dbReference type="RefSeq" id="WP_191724790.1">
    <property type="nucleotide sequence ID" value="NZ_JACSQK010000012.1"/>
</dbReference>
<reference evidence="1 2" key="1">
    <citation type="submission" date="2020-08" db="EMBL/GenBank/DDBJ databases">
        <title>A Genomic Blueprint of the Chicken Gut Microbiome.</title>
        <authorList>
            <person name="Gilroy R."/>
            <person name="Ravi A."/>
            <person name="Getino M."/>
            <person name="Pursley I."/>
            <person name="Horton D.L."/>
            <person name="Alikhan N.-F."/>
            <person name="Baker D."/>
            <person name="Gharbi K."/>
            <person name="Hall N."/>
            <person name="Watson M."/>
            <person name="Adriaenssens E.M."/>
            <person name="Foster-Nyarko E."/>
            <person name="Jarju S."/>
            <person name="Secka A."/>
            <person name="Antonio M."/>
            <person name="Oren A."/>
            <person name="Chaudhuri R."/>
            <person name="La Ragione R.M."/>
            <person name="Hildebrand F."/>
            <person name="Pallen M.J."/>
        </authorList>
    </citation>
    <scope>NUCLEOTIDE SEQUENCE [LARGE SCALE GENOMIC DNA]</scope>
    <source>
        <strain evidence="1 2">Sa2CVA6</strain>
    </source>
</reference>
<accession>A0ABR8SFW6</accession>
<proteinExistence type="predicted"/>
<name>A0ABR8SFW6_9BURK</name>
<dbReference type="EMBL" id="JACSQK010000012">
    <property type="protein sequence ID" value="MBD7962379.1"/>
    <property type="molecule type" value="Genomic_DNA"/>
</dbReference>